<evidence type="ECO:0000313" key="2">
    <source>
        <dbReference type="Proteomes" id="UP000275676"/>
    </source>
</evidence>
<dbReference type="Proteomes" id="UP000275676">
    <property type="component" value="Chromosome"/>
</dbReference>
<evidence type="ECO:0000313" key="1">
    <source>
        <dbReference type="EMBL" id="VEA78746.1"/>
    </source>
</evidence>
<organism evidence="1 2">
    <name type="scientific">Salmonella enterica subsp. arizonae</name>
    <dbReference type="NCBI Taxonomy" id="59203"/>
    <lineage>
        <taxon>Bacteria</taxon>
        <taxon>Pseudomonadati</taxon>
        <taxon>Pseudomonadota</taxon>
        <taxon>Gammaproteobacteria</taxon>
        <taxon>Enterobacterales</taxon>
        <taxon>Enterobacteriaceae</taxon>
        <taxon>Salmonella</taxon>
    </lineage>
</organism>
<gene>
    <name evidence="1" type="primary">yaeQ_1</name>
    <name evidence="1" type="ORF">NCTC10047_04715</name>
</gene>
<dbReference type="EMBL" id="LR134156">
    <property type="protein sequence ID" value="VEA78746.1"/>
    <property type="molecule type" value="Genomic_DNA"/>
</dbReference>
<dbReference type="AlphaFoldDB" id="A0A447R8Z1"/>
<sequence>MTLQATIQDGAIWLSDARNNLEIQLTAWQQPS</sequence>
<dbReference type="InterPro" id="IPR038590">
    <property type="entry name" value="YaeQ_sf"/>
</dbReference>
<dbReference type="Gene3D" id="3.10.640.10">
    <property type="entry name" value="Restriction endonuclease-like alpha-beta roll domain"/>
    <property type="match status" value="1"/>
</dbReference>
<proteinExistence type="predicted"/>
<accession>A0A447R8Z1</accession>
<name>A0A447R8Z1_SALER</name>
<reference evidence="1 2" key="1">
    <citation type="submission" date="2018-12" db="EMBL/GenBank/DDBJ databases">
        <authorList>
            <consortium name="Pathogen Informatics"/>
        </authorList>
    </citation>
    <scope>NUCLEOTIDE SEQUENCE [LARGE SCALE GENOMIC DNA]</scope>
    <source>
        <strain evidence="1 2">NCTC10047</strain>
    </source>
</reference>
<protein>
    <submittedName>
        <fullName evidence="1">YaeQ protein</fullName>
    </submittedName>
</protein>